<dbReference type="EMBL" id="JARK01000590">
    <property type="protein sequence ID" value="EYC35750.1"/>
    <property type="molecule type" value="Genomic_DNA"/>
</dbReference>
<protein>
    <submittedName>
        <fullName evidence="1">Uncharacterized protein</fullName>
    </submittedName>
</protein>
<comment type="caution">
    <text evidence="1">The sequence shown here is derived from an EMBL/GenBank/DDBJ whole genome shotgun (WGS) entry which is preliminary data.</text>
</comment>
<reference evidence="2" key="1">
    <citation type="journal article" date="2015" name="Nat. Genet.">
        <title>The genome and transcriptome of the zoonotic hookworm Ancylostoma ceylanicum identify infection-specific gene families.</title>
        <authorList>
            <person name="Schwarz E.M."/>
            <person name="Hu Y."/>
            <person name="Antoshechkin I."/>
            <person name="Miller M.M."/>
            <person name="Sternberg P.W."/>
            <person name="Aroian R.V."/>
        </authorList>
    </citation>
    <scope>NUCLEOTIDE SEQUENCE</scope>
    <source>
        <strain evidence="2">HY135</strain>
    </source>
</reference>
<organism evidence="1 2">
    <name type="scientific">Ancylostoma ceylanicum</name>
    <dbReference type="NCBI Taxonomy" id="53326"/>
    <lineage>
        <taxon>Eukaryota</taxon>
        <taxon>Metazoa</taxon>
        <taxon>Ecdysozoa</taxon>
        <taxon>Nematoda</taxon>
        <taxon>Chromadorea</taxon>
        <taxon>Rhabditida</taxon>
        <taxon>Rhabditina</taxon>
        <taxon>Rhabditomorpha</taxon>
        <taxon>Strongyloidea</taxon>
        <taxon>Ancylostomatidae</taxon>
        <taxon>Ancylostomatinae</taxon>
        <taxon>Ancylostoma</taxon>
    </lineage>
</organism>
<sequence>MHIKESRTDSICHPLILWASSVLRLKQSINQERESAEQSKEYYIYKVRQKSLDEHIQSSKHEEEKKLEKSMVVVY</sequence>
<dbReference type="AlphaFoldDB" id="A0A016W806"/>
<evidence type="ECO:0000313" key="1">
    <source>
        <dbReference type="EMBL" id="EYC35750.1"/>
    </source>
</evidence>
<proteinExistence type="predicted"/>
<dbReference type="Proteomes" id="UP000024635">
    <property type="component" value="Unassembled WGS sequence"/>
</dbReference>
<evidence type="ECO:0000313" key="2">
    <source>
        <dbReference type="Proteomes" id="UP000024635"/>
    </source>
</evidence>
<accession>A0A016W806</accession>
<keyword evidence="2" id="KW-1185">Reference proteome</keyword>
<name>A0A016W806_9BILA</name>
<gene>
    <name evidence="1" type="primary">Acey_s0990.g3313</name>
    <name evidence="1" type="ORF">Y032_0990g3313</name>
</gene>